<feature type="domain" description="G-protein coupled receptors family 2 profile 2" evidence="7">
    <location>
        <begin position="1"/>
        <end position="82"/>
    </location>
</feature>
<feature type="transmembrane region" description="Helical" evidence="6">
    <location>
        <begin position="57"/>
        <end position="81"/>
    </location>
</feature>
<keyword evidence="3 6" id="KW-1133">Transmembrane helix</keyword>
<gene>
    <name evidence="8" type="primary">RvY_08566-1</name>
    <name evidence="8" type="synonym">RvY_08566.1</name>
    <name evidence="8" type="ORF">RvY_08566</name>
</gene>
<dbReference type="EMBL" id="BDGG01000004">
    <property type="protein sequence ID" value="GAU97235.1"/>
    <property type="molecule type" value="Genomic_DNA"/>
</dbReference>
<feature type="region of interest" description="Disordered" evidence="5">
    <location>
        <begin position="183"/>
        <end position="207"/>
    </location>
</feature>
<evidence type="ECO:0000256" key="4">
    <source>
        <dbReference type="ARBA" id="ARBA00023136"/>
    </source>
</evidence>
<dbReference type="InterPro" id="IPR000832">
    <property type="entry name" value="GPCR_2_secretin-like"/>
</dbReference>
<evidence type="ECO:0000313" key="8">
    <source>
        <dbReference type="EMBL" id="GAU97235.1"/>
    </source>
</evidence>
<evidence type="ECO:0000259" key="7">
    <source>
        <dbReference type="PROSITE" id="PS50261"/>
    </source>
</evidence>
<reference evidence="8 9" key="1">
    <citation type="journal article" date="2016" name="Nat. Commun.">
        <title>Extremotolerant tardigrade genome and improved radiotolerance of human cultured cells by tardigrade-unique protein.</title>
        <authorList>
            <person name="Hashimoto T."/>
            <person name="Horikawa D.D."/>
            <person name="Saito Y."/>
            <person name="Kuwahara H."/>
            <person name="Kozuka-Hata H."/>
            <person name="Shin-I T."/>
            <person name="Minakuchi Y."/>
            <person name="Ohishi K."/>
            <person name="Motoyama A."/>
            <person name="Aizu T."/>
            <person name="Enomoto A."/>
            <person name="Kondo K."/>
            <person name="Tanaka S."/>
            <person name="Hara Y."/>
            <person name="Koshikawa S."/>
            <person name="Sagara H."/>
            <person name="Miura T."/>
            <person name="Yokobori S."/>
            <person name="Miyagawa K."/>
            <person name="Suzuki Y."/>
            <person name="Kubo T."/>
            <person name="Oyama M."/>
            <person name="Kohara Y."/>
            <person name="Fujiyama A."/>
            <person name="Arakawa K."/>
            <person name="Katayama T."/>
            <person name="Toyoda A."/>
            <person name="Kunieda T."/>
        </authorList>
    </citation>
    <scope>NUCLEOTIDE SEQUENCE [LARGE SCALE GENOMIC DNA]</scope>
    <source>
        <strain evidence="8 9">YOKOZUNA-1</strain>
    </source>
</reference>
<dbReference type="InterPro" id="IPR017981">
    <property type="entry name" value="GPCR_2-like_7TM"/>
</dbReference>
<comment type="subcellular location">
    <subcellularLocation>
        <location evidence="1">Membrane</location>
        <topology evidence="1">Multi-pass membrane protein</topology>
    </subcellularLocation>
</comment>
<evidence type="ECO:0000256" key="2">
    <source>
        <dbReference type="ARBA" id="ARBA00022692"/>
    </source>
</evidence>
<feature type="transmembrane region" description="Helical" evidence="6">
    <location>
        <begin position="32"/>
        <end position="51"/>
    </location>
</feature>
<evidence type="ECO:0000313" key="9">
    <source>
        <dbReference type="Proteomes" id="UP000186922"/>
    </source>
</evidence>
<protein>
    <recommendedName>
        <fullName evidence="7">G-protein coupled receptors family 2 profile 2 domain-containing protein</fullName>
    </recommendedName>
</protein>
<keyword evidence="9" id="KW-1185">Reference proteome</keyword>
<keyword evidence="2 6" id="KW-0812">Transmembrane</keyword>
<dbReference type="GO" id="GO:0004930">
    <property type="term" value="F:G protein-coupled receptor activity"/>
    <property type="evidence" value="ECO:0007669"/>
    <property type="project" value="InterPro"/>
</dbReference>
<dbReference type="OrthoDB" id="1100386at2759"/>
<dbReference type="Pfam" id="PF00002">
    <property type="entry name" value="7tm_2"/>
    <property type="match status" value="1"/>
</dbReference>
<sequence>MVFLTRALLVVFRAQGPSQVNRMRNLRGRLRGSVMLLCLLGTTWLFGFLYIDNTTTIIFAYVFTILNSLQGLFIFLFHCVMNEKVFATVQRYVRRCAWCPNCCKQCIGTPPASSSSGSNSKSSLKENNQGRQRRTSAVLWNFLKNHGGQRLSLDSADTAQFPVRKTNSDSDGWSKSSSYRSHNGFGKFGQKQPPKVVTDPGINVSNV</sequence>
<evidence type="ECO:0000256" key="1">
    <source>
        <dbReference type="ARBA" id="ARBA00004141"/>
    </source>
</evidence>
<proteinExistence type="predicted"/>
<dbReference type="PANTHER" id="PTHR12011">
    <property type="entry name" value="ADHESION G-PROTEIN COUPLED RECEPTOR"/>
    <property type="match status" value="1"/>
</dbReference>
<dbReference type="InterPro" id="IPR017983">
    <property type="entry name" value="GPCR_2_secretin-like_CS"/>
</dbReference>
<keyword evidence="4 6" id="KW-0472">Membrane</keyword>
<dbReference type="PROSITE" id="PS50261">
    <property type="entry name" value="G_PROTEIN_RECEP_F2_4"/>
    <property type="match status" value="1"/>
</dbReference>
<organism evidence="8 9">
    <name type="scientific">Ramazzottius varieornatus</name>
    <name type="common">Water bear</name>
    <name type="synonym">Tardigrade</name>
    <dbReference type="NCBI Taxonomy" id="947166"/>
    <lineage>
        <taxon>Eukaryota</taxon>
        <taxon>Metazoa</taxon>
        <taxon>Ecdysozoa</taxon>
        <taxon>Tardigrada</taxon>
        <taxon>Eutardigrada</taxon>
        <taxon>Parachela</taxon>
        <taxon>Hypsibioidea</taxon>
        <taxon>Ramazzottiidae</taxon>
        <taxon>Ramazzottius</taxon>
    </lineage>
</organism>
<dbReference type="PROSITE" id="PS00650">
    <property type="entry name" value="G_PROTEIN_RECEP_F2_2"/>
    <property type="match status" value="1"/>
</dbReference>
<dbReference type="STRING" id="947166.A0A1D1V8X7"/>
<accession>A0A1D1V8X7</accession>
<dbReference type="GO" id="GO:0007166">
    <property type="term" value="P:cell surface receptor signaling pathway"/>
    <property type="evidence" value="ECO:0007669"/>
    <property type="project" value="InterPro"/>
</dbReference>
<feature type="compositionally biased region" description="Low complexity" evidence="5">
    <location>
        <begin position="113"/>
        <end position="122"/>
    </location>
</feature>
<dbReference type="GO" id="GO:0005886">
    <property type="term" value="C:plasma membrane"/>
    <property type="evidence" value="ECO:0007669"/>
    <property type="project" value="TreeGrafter"/>
</dbReference>
<dbReference type="AlphaFoldDB" id="A0A1D1V8X7"/>
<dbReference type="Proteomes" id="UP000186922">
    <property type="component" value="Unassembled WGS sequence"/>
</dbReference>
<comment type="caution">
    <text evidence="8">The sequence shown here is derived from an EMBL/GenBank/DDBJ whole genome shotgun (WGS) entry which is preliminary data.</text>
</comment>
<dbReference type="Gene3D" id="1.20.1070.10">
    <property type="entry name" value="Rhodopsin 7-helix transmembrane proteins"/>
    <property type="match status" value="1"/>
</dbReference>
<evidence type="ECO:0000256" key="6">
    <source>
        <dbReference type="SAM" id="Phobius"/>
    </source>
</evidence>
<name>A0A1D1V8X7_RAMVA</name>
<feature type="region of interest" description="Disordered" evidence="5">
    <location>
        <begin position="110"/>
        <end position="133"/>
    </location>
</feature>
<dbReference type="PANTHER" id="PTHR12011:SF347">
    <property type="entry name" value="FI21270P1-RELATED"/>
    <property type="match status" value="1"/>
</dbReference>
<evidence type="ECO:0000256" key="3">
    <source>
        <dbReference type="ARBA" id="ARBA00022989"/>
    </source>
</evidence>
<evidence type="ECO:0000256" key="5">
    <source>
        <dbReference type="SAM" id="MobiDB-lite"/>
    </source>
</evidence>